<keyword evidence="2" id="KW-1185">Reference proteome</keyword>
<name>A0A9N9HAJ9_9GLOM</name>
<dbReference type="AlphaFoldDB" id="A0A9N9HAJ9"/>
<protein>
    <submittedName>
        <fullName evidence="1">7349_t:CDS:1</fullName>
    </submittedName>
</protein>
<evidence type="ECO:0000313" key="2">
    <source>
        <dbReference type="Proteomes" id="UP000789572"/>
    </source>
</evidence>
<reference evidence="1" key="1">
    <citation type="submission" date="2021-06" db="EMBL/GenBank/DDBJ databases">
        <authorList>
            <person name="Kallberg Y."/>
            <person name="Tangrot J."/>
            <person name="Rosling A."/>
        </authorList>
    </citation>
    <scope>NUCLEOTIDE SEQUENCE</scope>
    <source>
        <strain evidence="1">IA702</strain>
    </source>
</reference>
<sequence>NVLIPFDESLIVVDIARKFKSHYCHDGKNWSYWIENIFVMSSEYYGLKHERTYCQASIKTNIYPNVLRKIKKELQKNEQVNKELFNREISEELIKLLGKLQLKNVAKGSPLTSGIFKTR</sequence>
<feature type="non-terminal residue" evidence="1">
    <location>
        <position position="1"/>
    </location>
</feature>
<proteinExistence type="predicted"/>
<accession>A0A9N9HAJ9</accession>
<feature type="non-terminal residue" evidence="1">
    <location>
        <position position="119"/>
    </location>
</feature>
<evidence type="ECO:0000313" key="1">
    <source>
        <dbReference type="EMBL" id="CAG8671967.1"/>
    </source>
</evidence>
<dbReference type="Proteomes" id="UP000789572">
    <property type="component" value="Unassembled WGS sequence"/>
</dbReference>
<gene>
    <name evidence="1" type="ORF">POCULU_LOCUS11020</name>
</gene>
<dbReference type="EMBL" id="CAJVPJ010006915">
    <property type="protein sequence ID" value="CAG8671967.1"/>
    <property type="molecule type" value="Genomic_DNA"/>
</dbReference>
<organism evidence="1 2">
    <name type="scientific">Paraglomus occultum</name>
    <dbReference type="NCBI Taxonomy" id="144539"/>
    <lineage>
        <taxon>Eukaryota</taxon>
        <taxon>Fungi</taxon>
        <taxon>Fungi incertae sedis</taxon>
        <taxon>Mucoromycota</taxon>
        <taxon>Glomeromycotina</taxon>
        <taxon>Glomeromycetes</taxon>
        <taxon>Paraglomerales</taxon>
        <taxon>Paraglomeraceae</taxon>
        <taxon>Paraglomus</taxon>
    </lineage>
</organism>
<comment type="caution">
    <text evidence="1">The sequence shown here is derived from an EMBL/GenBank/DDBJ whole genome shotgun (WGS) entry which is preliminary data.</text>
</comment>